<dbReference type="InterPro" id="IPR050834">
    <property type="entry name" value="Glycosyltransf_2"/>
</dbReference>
<dbReference type="EMBL" id="QFFJ01000001">
    <property type="protein sequence ID" value="RBL93858.1"/>
    <property type="molecule type" value="Genomic_DNA"/>
</dbReference>
<dbReference type="PANTHER" id="PTHR43685">
    <property type="entry name" value="GLYCOSYLTRANSFERASE"/>
    <property type="match status" value="1"/>
</dbReference>
<keyword evidence="3" id="KW-1185">Reference proteome</keyword>
<dbReference type="SUPFAM" id="SSF53448">
    <property type="entry name" value="Nucleotide-diphospho-sugar transferases"/>
    <property type="match status" value="1"/>
</dbReference>
<dbReference type="AlphaFoldDB" id="A0A365Y697"/>
<protein>
    <recommendedName>
        <fullName evidence="1">Glycosyltransferase 2-like domain-containing protein</fullName>
    </recommendedName>
</protein>
<reference evidence="2 3" key="1">
    <citation type="submission" date="2018-05" db="EMBL/GenBank/DDBJ databases">
        <title>Chitinophaga sp. K3CV102501T nov., isolated from isolated from a monsoon evergreen broad-leaved forest soil.</title>
        <authorList>
            <person name="Lv Y."/>
        </authorList>
    </citation>
    <scope>NUCLEOTIDE SEQUENCE [LARGE SCALE GENOMIC DNA]</scope>
    <source>
        <strain evidence="2 3">GDMCC 1.1325</strain>
    </source>
</reference>
<dbReference type="Proteomes" id="UP000253410">
    <property type="component" value="Unassembled WGS sequence"/>
</dbReference>
<dbReference type="InterPro" id="IPR029044">
    <property type="entry name" value="Nucleotide-diphossugar_trans"/>
</dbReference>
<dbReference type="PANTHER" id="PTHR43685:SF2">
    <property type="entry name" value="GLYCOSYLTRANSFERASE 2-LIKE DOMAIN-CONTAINING PROTEIN"/>
    <property type="match status" value="1"/>
</dbReference>
<dbReference type="RefSeq" id="WP_113616443.1">
    <property type="nucleotide sequence ID" value="NZ_QFFJ01000001.1"/>
</dbReference>
<dbReference type="CDD" id="cd00761">
    <property type="entry name" value="Glyco_tranf_GTA_type"/>
    <property type="match status" value="1"/>
</dbReference>
<dbReference type="OrthoDB" id="786280at2"/>
<comment type="caution">
    <text evidence="2">The sequence shown here is derived from an EMBL/GenBank/DDBJ whole genome shotgun (WGS) entry which is preliminary data.</text>
</comment>
<proteinExistence type="predicted"/>
<feature type="domain" description="Glycosyltransferase 2-like" evidence="1">
    <location>
        <begin position="11"/>
        <end position="129"/>
    </location>
</feature>
<organism evidence="2 3">
    <name type="scientific">Chitinophaga flava</name>
    <dbReference type="NCBI Taxonomy" id="2259036"/>
    <lineage>
        <taxon>Bacteria</taxon>
        <taxon>Pseudomonadati</taxon>
        <taxon>Bacteroidota</taxon>
        <taxon>Chitinophagia</taxon>
        <taxon>Chitinophagales</taxon>
        <taxon>Chitinophagaceae</taxon>
        <taxon>Chitinophaga</taxon>
    </lineage>
</organism>
<name>A0A365Y697_9BACT</name>
<dbReference type="Pfam" id="PF00535">
    <property type="entry name" value="Glycos_transf_2"/>
    <property type="match status" value="1"/>
</dbReference>
<accession>A0A365Y697</accession>
<evidence type="ECO:0000313" key="2">
    <source>
        <dbReference type="EMBL" id="RBL93858.1"/>
    </source>
</evidence>
<gene>
    <name evidence="2" type="ORF">DF182_15305</name>
</gene>
<evidence type="ECO:0000313" key="3">
    <source>
        <dbReference type="Proteomes" id="UP000253410"/>
    </source>
</evidence>
<evidence type="ECO:0000259" key="1">
    <source>
        <dbReference type="Pfam" id="PF00535"/>
    </source>
</evidence>
<dbReference type="InterPro" id="IPR001173">
    <property type="entry name" value="Glyco_trans_2-like"/>
</dbReference>
<dbReference type="Gene3D" id="3.90.550.10">
    <property type="entry name" value="Spore Coat Polysaccharide Biosynthesis Protein SpsA, Chain A"/>
    <property type="match status" value="1"/>
</dbReference>
<sequence length="329" mass="37667">MSQQEFHIGVSVIICCYNSAARLPLTLGHLQSQEVPTDFLWEIILVNNASTDKTVSLALDWWNKAHPPNAQCRIVDEPRPGQMHARKKGAQEARYECLLFCDDDNLLDKNYVFNAWQTLKQQKMAGAAGGQCHPVSDCSSFPSWFDTFKDKYAIGIPAETSGDVSHRGFVLGAGLVTRKSLFLSVFNERYPSLLNGRNGEKLSTGDDFEYCKRLLLWGYSLYYNEDLKLAHFIPKERLTLSYRDRLMEGIAAATQILTLYDEALSIRRKTKHKNKWRLLLLTPIRIYLARKGLSDRHLPTEQLVLFYLSPFNIKSDPVRTSIKKFLNKQ</sequence>